<proteinExistence type="predicted"/>
<sequence>MKNLHRFYLLFLVFILFACGVPSQSNLGKNERDEDKEREIRQLVADNEHVKITVLNMKKNKNQSKTTVTITFDILNKRKDAIIISAQRLSVDERMVDETIYEMHQEISPQKAANARLIIQQADEIEFPEFKNDLEMEIHISSTEDPSYFEKHPVKIIFS</sequence>
<comment type="caution">
    <text evidence="1">The sequence shown here is derived from an EMBL/GenBank/DDBJ whole genome shotgun (WGS) entry which is preliminary data.</text>
</comment>
<keyword evidence="2" id="KW-1185">Reference proteome</keyword>
<dbReference type="PROSITE" id="PS51257">
    <property type="entry name" value="PROKAR_LIPOPROTEIN"/>
    <property type="match status" value="1"/>
</dbReference>
<accession>A0ABW0RH80</accession>
<dbReference type="Proteomes" id="UP001595978">
    <property type="component" value="Unassembled WGS sequence"/>
</dbReference>
<dbReference type="RefSeq" id="WP_390310301.1">
    <property type="nucleotide sequence ID" value="NZ_JBHSNQ010000182.1"/>
</dbReference>
<gene>
    <name evidence="1" type="ORF">ACFPOH_14135</name>
</gene>
<protein>
    <recommendedName>
        <fullName evidence="3">DUF4352 domain-containing protein</fullName>
    </recommendedName>
</protein>
<dbReference type="EMBL" id="JBHSNQ010000182">
    <property type="protein sequence ID" value="MFC5542845.1"/>
    <property type="molecule type" value="Genomic_DNA"/>
</dbReference>
<reference evidence="2" key="1">
    <citation type="journal article" date="2019" name="Int. J. Syst. Evol. Microbiol.">
        <title>The Global Catalogue of Microorganisms (GCM) 10K type strain sequencing project: providing services to taxonomists for standard genome sequencing and annotation.</title>
        <authorList>
            <consortium name="The Broad Institute Genomics Platform"/>
            <consortium name="The Broad Institute Genome Sequencing Center for Infectious Disease"/>
            <person name="Wu L."/>
            <person name="Ma J."/>
        </authorList>
    </citation>
    <scope>NUCLEOTIDE SEQUENCE [LARGE SCALE GENOMIC DNA]</scope>
    <source>
        <strain evidence="2">CCUG 56331</strain>
    </source>
</reference>
<organism evidence="1 2">
    <name type="scientific">Ureibacillus suwonensis</name>
    <dbReference type="NCBI Taxonomy" id="313007"/>
    <lineage>
        <taxon>Bacteria</taxon>
        <taxon>Bacillati</taxon>
        <taxon>Bacillota</taxon>
        <taxon>Bacilli</taxon>
        <taxon>Bacillales</taxon>
        <taxon>Caryophanaceae</taxon>
        <taxon>Ureibacillus</taxon>
    </lineage>
</organism>
<evidence type="ECO:0000313" key="1">
    <source>
        <dbReference type="EMBL" id="MFC5542845.1"/>
    </source>
</evidence>
<evidence type="ECO:0000313" key="2">
    <source>
        <dbReference type="Proteomes" id="UP001595978"/>
    </source>
</evidence>
<evidence type="ECO:0008006" key="3">
    <source>
        <dbReference type="Google" id="ProtNLM"/>
    </source>
</evidence>
<name>A0ABW0RH80_9BACL</name>